<dbReference type="SUPFAM" id="SSF48452">
    <property type="entry name" value="TPR-like"/>
    <property type="match status" value="1"/>
</dbReference>
<dbReference type="PANTHER" id="PTHR47932:SF66">
    <property type="entry name" value="PENTACOTRIPEPTIDE-REPEAT REGION OF PRORP DOMAIN-CONTAINING PROTEIN"/>
    <property type="match status" value="1"/>
</dbReference>
<dbReference type="Pfam" id="PF01535">
    <property type="entry name" value="PPR"/>
    <property type="match status" value="1"/>
</dbReference>
<dbReference type="EMBL" id="CM000126">
    <property type="protein sequence ID" value="EAY72710.1"/>
    <property type="molecule type" value="Genomic_DNA"/>
</dbReference>
<accession>A2WL64</accession>
<evidence type="ECO:0000256" key="4">
    <source>
        <dbReference type="SAM" id="MobiDB-lite"/>
    </source>
</evidence>
<dbReference type="GO" id="GO:0003729">
    <property type="term" value="F:mRNA binding"/>
    <property type="evidence" value="ECO:0007669"/>
    <property type="project" value="TreeGrafter"/>
</dbReference>
<dbReference type="PANTHER" id="PTHR47932">
    <property type="entry name" value="ATPASE EXPRESSION PROTEIN 3"/>
    <property type="match status" value="1"/>
</dbReference>
<keyword evidence="2" id="KW-0809">Transit peptide</keyword>
<sequence length="1121" mass="124601">MDGRAGCCVRFIGCCLAADGDAALSQSAAALHRMASAFLDAHGEPLVLLDHRVLCSHGVATVGHSQDFAAAMRQRREEIPPAPFRILLQEEYVGWAEVAACANGNKIVDKKSWRASVRNMLDAVYRMICQVLASAVRSVWAIGTYMLPLSAAEFFRRRLPASAVPEKFSWRGVISTFRFQIFPDTCAIVACSVCIEAQHRLEFERLHGQGTFILELPDSTRKLRRFCLERKAWFKGKGAHIDSLLSLIQETGGVPAISTTNTRSRLLLPLHSYDYFSLRGCWTNLTPQQAAQLIFTGGPCIGSLWVDGSYTSKHHYSDDNDDDEEDMLVYRGCDPKKKIHRDKETGLHAVVCYAYRFIGKELHIRVQDNMPICSPHNWILFQAFDMFYTLRVMPLDASRLYDPLWKMTVPPKISQKIGKDRAWLHANLRRLHEAMMIQKGKEKVGTSNPSDSKQYVGFYILWMRRRDARGRVPIAAVKGLVGAALRHYNANNKAGAGFIPLEPSMAACRACCCGPKGFTRLVGFWARRRRSGTPPPGTSSSAAGRCRRRRNTAPPPGATPDCCCFYAELHFDRLGSLVVDTCIIVGKPPSRQEQLTDKQPRPNKKLVARNALTFFYWAASSSSSSTPHTLRAYCLLVHLLSRAALIRDASVLLESAIAKHSSSSPASAFLDAFFAAYEDSGTAATTRGLHLLVHAYARARLPEEALEACRYLAQRGVVPSLPAFNAVLHAAQRTGRFGVAWEVFELMTLKRVYANQSTVELVIGVLSREGALARMAALVERIHGKKCAPGVVAHVALTLKIFEEGRTEQGILLLRRMLQRNMVFDNIAYSLIVHAHCQAGDLKSACEQRDDMVRRGCRLNSFVYTCLIRVHCRAGDVDEAMQLFEEMISIRLKPYDATYSHLTAGCFRQGRMKEGSEYMDKMLHQGSVPDIGTCNDMLEALCDSGHVSKANELLTALMDKGFVPDQNTYLRMTNGYGKVGDAQGIIKIYHEMEHRGLNIGVDVFSSLIRALCKCGDLKEAEKFLAILERKLLAPTSEIYDLLISGNCEKGNTKKALWFYDRMMTGNDKLVPSADTFMMLLCSRRSKQPRTGVPEHVSYVVVDSGSVAPGKIAGAAVASRSR</sequence>
<evidence type="ECO:0000313" key="6">
    <source>
        <dbReference type="Proteomes" id="UP000007015"/>
    </source>
</evidence>
<feature type="repeat" description="PPR" evidence="3">
    <location>
        <begin position="965"/>
        <end position="999"/>
    </location>
</feature>
<protein>
    <submittedName>
        <fullName evidence="5">Uncharacterized protein</fullName>
    </submittedName>
</protein>
<feature type="repeat" description="PPR" evidence="3">
    <location>
        <begin position="895"/>
        <end position="929"/>
    </location>
</feature>
<keyword evidence="6" id="KW-1185">Reference proteome</keyword>
<evidence type="ECO:0000256" key="3">
    <source>
        <dbReference type="PROSITE-ProRule" id="PRU00708"/>
    </source>
</evidence>
<dbReference type="Proteomes" id="UP000007015">
    <property type="component" value="Chromosome 1"/>
</dbReference>
<dbReference type="Gene3D" id="1.25.40.10">
    <property type="entry name" value="Tetratricopeptide repeat domain"/>
    <property type="match status" value="3"/>
</dbReference>
<feature type="repeat" description="PPR" evidence="3">
    <location>
        <begin position="825"/>
        <end position="859"/>
    </location>
</feature>
<feature type="repeat" description="PPR" evidence="3">
    <location>
        <begin position="1000"/>
        <end position="1034"/>
    </location>
</feature>
<dbReference type="Gramene" id="BGIOSGA002863-TA">
    <property type="protein sequence ID" value="BGIOSGA002863-PA"/>
    <property type="gene ID" value="BGIOSGA002863"/>
</dbReference>
<feature type="region of interest" description="Disordered" evidence="4">
    <location>
        <begin position="529"/>
        <end position="555"/>
    </location>
</feature>
<dbReference type="HOGENOM" id="CLU_280384_0_0_1"/>
<evidence type="ECO:0000256" key="2">
    <source>
        <dbReference type="ARBA" id="ARBA00022946"/>
    </source>
</evidence>
<dbReference type="AlphaFoldDB" id="A2WL64"/>
<gene>
    <name evidence="5" type="ORF">OsI_00576</name>
</gene>
<feature type="repeat" description="PPR" evidence="3">
    <location>
        <begin position="860"/>
        <end position="894"/>
    </location>
</feature>
<evidence type="ECO:0000256" key="1">
    <source>
        <dbReference type="ARBA" id="ARBA00022737"/>
    </source>
</evidence>
<dbReference type="InterPro" id="IPR002885">
    <property type="entry name" value="PPR_rpt"/>
</dbReference>
<dbReference type="Pfam" id="PF12854">
    <property type="entry name" value="PPR_1"/>
    <property type="match status" value="1"/>
</dbReference>
<dbReference type="STRING" id="39946.A2WL64"/>
<dbReference type="NCBIfam" id="TIGR00756">
    <property type="entry name" value="PPR"/>
    <property type="match status" value="4"/>
</dbReference>
<feature type="repeat" description="PPR" evidence="3">
    <location>
        <begin position="930"/>
        <end position="964"/>
    </location>
</feature>
<organism evidence="5 6">
    <name type="scientific">Oryza sativa subsp. indica</name>
    <name type="common">Rice</name>
    <dbReference type="NCBI Taxonomy" id="39946"/>
    <lineage>
        <taxon>Eukaryota</taxon>
        <taxon>Viridiplantae</taxon>
        <taxon>Streptophyta</taxon>
        <taxon>Embryophyta</taxon>
        <taxon>Tracheophyta</taxon>
        <taxon>Spermatophyta</taxon>
        <taxon>Magnoliopsida</taxon>
        <taxon>Liliopsida</taxon>
        <taxon>Poales</taxon>
        <taxon>Poaceae</taxon>
        <taxon>BOP clade</taxon>
        <taxon>Oryzoideae</taxon>
        <taxon>Oryzeae</taxon>
        <taxon>Oryzinae</taxon>
        <taxon>Oryza</taxon>
        <taxon>Oryza sativa</taxon>
    </lineage>
</organism>
<dbReference type="PROSITE" id="PS51375">
    <property type="entry name" value="PPR"/>
    <property type="match status" value="6"/>
</dbReference>
<dbReference type="Pfam" id="PF13812">
    <property type="entry name" value="PPR_3"/>
    <property type="match status" value="1"/>
</dbReference>
<dbReference type="InterPro" id="IPR011990">
    <property type="entry name" value="TPR-like_helical_dom_sf"/>
</dbReference>
<proteinExistence type="predicted"/>
<evidence type="ECO:0000313" key="5">
    <source>
        <dbReference type="EMBL" id="EAY72710.1"/>
    </source>
</evidence>
<name>A2WL64_ORYSI</name>
<reference evidence="5 6" key="1">
    <citation type="journal article" date="2005" name="PLoS Biol.">
        <title>The genomes of Oryza sativa: a history of duplications.</title>
        <authorList>
            <person name="Yu J."/>
            <person name="Wang J."/>
            <person name="Lin W."/>
            <person name="Li S."/>
            <person name="Li H."/>
            <person name="Zhou J."/>
            <person name="Ni P."/>
            <person name="Dong W."/>
            <person name="Hu S."/>
            <person name="Zeng C."/>
            <person name="Zhang J."/>
            <person name="Zhang Y."/>
            <person name="Li R."/>
            <person name="Xu Z."/>
            <person name="Li S."/>
            <person name="Li X."/>
            <person name="Zheng H."/>
            <person name="Cong L."/>
            <person name="Lin L."/>
            <person name="Yin J."/>
            <person name="Geng J."/>
            <person name="Li G."/>
            <person name="Shi J."/>
            <person name="Liu J."/>
            <person name="Lv H."/>
            <person name="Li J."/>
            <person name="Wang J."/>
            <person name="Deng Y."/>
            <person name="Ran L."/>
            <person name="Shi X."/>
            <person name="Wang X."/>
            <person name="Wu Q."/>
            <person name="Li C."/>
            <person name="Ren X."/>
            <person name="Wang J."/>
            <person name="Wang X."/>
            <person name="Li D."/>
            <person name="Liu D."/>
            <person name="Zhang X."/>
            <person name="Ji Z."/>
            <person name="Zhao W."/>
            <person name="Sun Y."/>
            <person name="Zhang Z."/>
            <person name="Bao J."/>
            <person name="Han Y."/>
            <person name="Dong L."/>
            <person name="Ji J."/>
            <person name="Chen P."/>
            <person name="Wu S."/>
            <person name="Liu J."/>
            <person name="Xiao Y."/>
            <person name="Bu D."/>
            <person name="Tan J."/>
            <person name="Yang L."/>
            <person name="Ye C."/>
            <person name="Zhang J."/>
            <person name="Xu J."/>
            <person name="Zhou Y."/>
            <person name="Yu Y."/>
            <person name="Zhang B."/>
            <person name="Zhuang S."/>
            <person name="Wei H."/>
            <person name="Liu B."/>
            <person name="Lei M."/>
            <person name="Yu H."/>
            <person name="Li Y."/>
            <person name="Xu H."/>
            <person name="Wei S."/>
            <person name="He X."/>
            <person name="Fang L."/>
            <person name="Zhang Z."/>
            <person name="Zhang Y."/>
            <person name="Huang X."/>
            <person name="Su Z."/>
            <person name="Tong W."/>
            <person name="Li J."/>
            <person name="Tong Z."/>
            <person name="Li S."/>
            <person name="Ye J."/>
            <person name="Wang L."/>
            <person name="Fang L."/>
            <person name="Lei T."/>
            <person name="Chen C."/>
            <person name="Chen H."/>
            <person name="Xu Z."/>
            <person name="Li H."/>
            <person name="Huang H."/>
            <person name="Zhang F."/>
            <person name="Xu H."/>
            <person name="Li N."/>
            <person name="Zhao C."/>
            <person name="Li S."/>
            <person name="Dong L."/>
            <person name="Huang Y."/>
            <person name="Li L."/>
            <person name="Xi Y."/>
            <person name="Qi Q."/>
            <person name="Li W."/>
            <person name="Zhang B."/>
            <person name="Hu W."/>
            <person name="Zhang Y."/>
            <person name="Tian X."/>
            <person name="Jiao Y."/>
            <person name="Liang X."/>
            <person name="Jin J."/>
            <person name="Gao L."/>
            <person name="Zheng W."/>
            <person name="Hao B."/>
            <person name="Liu S."/>
            <person name="Wang W."/>
            <person name="Yuan L."/>
            <person name="Cao M."/>
            <person name="McDermott J."/>
            <person name="Samudrala R."/>
            <person name="Wang J."/>
            <person name="Wong G.K."/>
            <person name="Yang H."/>
        </authorList>
    </citation>
    <scope>NUCLEOTIDE SEQUENCE [LARGE SCALE GENOMIC DNA]</scope>
    <source>
        <strain evidence="6">cv. 93-11</strain>
    </source>
</reference>
<keyword evidence="1" id="KW-0677">Repeat</keyword>